<keyword evidence="1" id="KW-1133">Transmembrane helix</keyword>
<protein>
    <submittedName>
        <fullName evidence="2">CAZyme family GT69</fullName>
    </submittedName>
</protein>
<dbReference type="PANTHER" id="PTHR34144:SF7">
    <property type="entry name" value="EXPORT PROTEIN (CAP59), PUTATIVE (AFU_ORTHOLOGUE AFUA_7G05020)-RELATED"/>
    <property type="match status" value="1"/>
</dbReference>
<dbReference type="Pfam" id="PF11735">
    <property type="entry name" value="CAP59_mtransfer"/>
    <property type="match status" value="1"/>
</dbReference>
<proteinExistence type="predicted"/>
<feature type="transmembrane region" description="Helical" evidence="1">
    <location>
        <begin position="12"/>
        <end position="30"/>
    </location>
</feature>
<reference evidence="2" key="2">
    <citation type="journal article" date="2023" name="IMA Fungus">
        <title>Comparative genomic study of the Penicillium genus elucidates a diverse pangenome and 15 lateral gene transfer events.</title>
        <authorList>
            <person name="Petersen C."/>
            <person name="Sorensen T."/>
            <person name="Nielsen M.R."/>
            <person name="Sondergaard T.E."/>
            <person name="Sorensen J.L."/>
            <person name="Fitzpatrick D.A."/>
            <person name="Frisvad J.C."/>
            <person name="Nielsen K.L."/>
        </authorList>
    </citation>
    <scope>NUCLEOTIDE SEQUENCE</scope>
    <source>
        <strain evidence="2">IBT 30069</strain>
    </source>
</reference>
<evidence type="ECO:0000313" key="2">
    <source>
        <dbReference type="EMBL" id="KAJ5087709.1"/>
    </source>
</evidence>
<evidence type="ECO:0000313" key="3">
    <source>
        <dbReference type="Proteomes" id="UP001149165"/>
    </source>
</evidence>
<dbReference type="InterPro" id="IPR021047">
    <property type="entry name" value="Mannosyltransferase_CMT1"/>
</dbReference>
<keyword evidence="1" id="KW-0812">Transmembrane</keyword>
<dbReference type="PANTHER" id="PTHR34144">
    <property type="entry name" value="CHROMOSOME 8, WHOLE GENOME SHOTGUN SEQUENCE"/>
    <property type="match status" value="1"/>
</dbReference>
<comment type="caution">
    <text evidence="2">The sequence shown here is derived from an EMBL/GenBank/DDBJ whole genome shotgun (WGS) entry which is preliminary data.</text>
</comment>
<keyword evidence="3" id="KW-1185">Reference proteome</keyword>
<accession>A0A9W9ETQ8</accession>
<name>A0A9W9ETQ8_9EURO</name>
<dbReference type="Proteomes" id="UP001149165">
    <property type="component" value="Unassembled WGS sequence"/>
</dbReference>
<dbReference type="AlphaFoldDB" id="A0A9W9ETQ8"/>
<evidence type="ECO:0000256" key="1">
    <source>
        <dbReference type="SAM" id="Phobius"/>
    </source>
</evidence>
<reference evidence="2" key="1">
    <citation type="submission" date="2022-11" db="EMBL/GenBank/DDBJ databases">
        <authorList>
            <person name="Petersen C."/>
        </authorList>
    </citation>
    <scope>NUCLEOTIDE SEQUENCE</scope>
    <source>
        <strain evidence="2">IBT 30069</strain>
    </source>
</reference>
<gene>
    <name evidence="2" type="ORF">N7456_011325</name>
</gene>
<organism evidence="2 3">
    <name type="scientific">Penicillium angulare</name>
    <dbReference type="NCBI Taxonomy" id="116970"/>
    <lineage>
        <taxon>Eukaryota</taxon>
        <taxon>Fungi</taxon>
        <taxon>Dikarya</taxon>
        <taxon>Ascomycota</taxon>
        <taxon>Pezizomycotina</taxon>
        <taxon>Eurotiomycetes</taxon>
        <taxon>Eurotiomycetidae</taxon>
        <taxon>Eurotiales</taxon>
        <taxon>Aspergillaceae</taxon>
        <taxon>Penicillium</taxon>
    </lineage>
</organism>
<dbReference type="EMBL" id="JAPQKH010000007">
    <property type="protein sequence ID" value="KAJ5087709.1"/>
    <property type="molecule type" value="Genomic_DNA"/>
</dbReference>
<dbReference type="OrthoDB" id="262547at2759"/>
<keyword evidence="1" id="KW-0472">Membrane</keyword>
<sequence length="397" mass="45734">MRRTLVRTRILRTLLIIFIAWNLIELHLTLRRISEVDIIYREQPQRNERIYIASVNWNSEWILRTHWSQALVELAWKLGPENVYISIYESGSYDNTKDALRELDMELDRLQIPHSITLSPVTHEDEMAATPGEGWIETPRGHMELRRIPYLARTRNRSLQPLEELAKQGITFDKVLFLNDVVFTPNDVFELLDTNDGSYAAACSMDFSKPPNYYDTFALRDASGNEAIMSTWPFFRNAVSRHAVKNLSPVPVQSCWNGMVAMPAAPFTAKHPLRFRGIPDSLASSHLEASECCLIHADNPLSVQDGIYMNPLVRVGYSPTAYVAVNPIMNWLSARSILQGLWVNRIRRWTTSTWLKDKLAQRRIDRWAALSPENKEPARLCIINEMQVLHAQGWDHL</sequence>